<keyword evidence="1" id="KW-1133">Transmembrane helix</keyword>
<dbReference type="SUPFAM" id="SSF51126">
    <property type="entry name" value="Pectin lyase-like"/>
    <property type="match status" value="2"/>
</dbReference>
<feature type="transmembrane region" description="Helical" evidence="1">
    <location>
        <begin position="934"/>
        <end position="959"/>
    </location>
</feature>
<dbReference type="OrthoDB" id="2018448at2759"/>
<gene>
    <name evidence="4" type="ORF">BCR44DRAFT_122154</name>
</gene>
<sequence>MFAALVLISGYVSSSLAQTVYVHPTLGNDAGGCGATTNAACRSIQYVIDNNASPVSMTLLPGTFAIGTPITFAGKNVSIASTAGSGSTFLDGGDASRVFSLSGTDTGSVNGVTVMRGSAISGGCAMYTGGASAFRNSVFTSCQARNPSNGALNGFSLEAGAAVYVKDSSPTFDNVTFTLNVATRDAGSLFLDNANATIQNSNFLSERSTSSGGAIATKSTSAFILRSSTFVNCTSRFGGAVYFGGSGLPTLTDLTLTNSRAHMGAAMYATGSDNVQMTRVQFMGGIASGNGGALVMSMNARVTLTDCQLINNTGSGTSGGVYLEGKSYLALTNTTVSGNNGPAGGGGLFGHGESIVNITASRFERNIGLYGGALLFEEQAKAYIDRLTCVNNNSTLEGGCLKFQNEARVEMRNSLIAYNHAATEGGGAQSDQTGGMQSVNDTFLDNTAETTGGALFLTSSASVTLIGTVLQGNYAPRGGGVGMMVSTALVLNATTFRANRANLGAGVFSASTGGIRGVNTPRFLSNVAQFGGAMYFDKTSTGNVLDSGVVSNNVANAGAAFFYNVAQRRLNYTASAVTFTNNTAQYGEIDATSAVRIKSEIDVSTTYSPKDKFAISLRLLDFFNNTVRSSPEPVLAALEGSEGLSVAANILRQVFDNGIADFEGVVVAGALGTNYTLHIKSNTVPGLNFPITIVSCGPGFDRLVTAGSDTYRCTACPSGEYSLQADAKCIRCPAGGDCSAGSSGILAQEGFWMDPLSVAALNPQFYRCQPGKCLAKSVCAGDRDGALCATCKPGFTEWSRTCKDCSTTNPAWMLLPLSGGIVFSALLIRFPWLTESGIPKSFTFFLQAALILVDSDLRLAQAAFGTAVRTFLSWTSTIGIDSGGCILNLAPLPRIAYDLYAPVTPILGLIICVIFMTLYFNVVKRTPVPTRWKWRWLSALIFGLMWAYLLIARVCFQLLHCRPLGNLSVLSAAPTIQCGTADHIPYQVLASLVIIFFIIGFPVACIAMVLKVRTKVEEDPNYPLGREVWFAYDASEWYYELVFFVRKVILVVVEVCMAWTSANRSLAYIVFFYVGLLIQYVYRPFENDECNRLEMYTSQTLLLMAGLAFGDAMRANFFVDNLDIFLIAYGFAALAVVVVILLIFIGTNRGHQLLRRFFSSNSLLANS</sequence>
<feature type="transmembrane region" description="Helical" evidence="1">
    <location>
        <begin position="1124"/>
        <end position="1146"/>
    </location>
</feature>
<dbReference type="InterPro" id="IPR039448">
    <property type="entry name" value="Beta_helix"/>
</dbReference>
<feature type="signal peptide" evidence="2">
    <location>
        <begin position="1"/>
        <end position="17"/>
    </location>
</feature>
<evidence type="ECO:0000259" key="3">
    <source>
        <dbReference type="Pfam" id="PF13229"/>
    </source>
</evidence>
<dbReference type="InterPro" id="IPR011050">
    <property type="entry name" value="Pectin_lyase_fold/virulence"/>
</dbReference>
<organism evidence="4 5">
    <name type="scientific">Catenaria anguillulae PL171</name>
    <dbReference type="NCBI Taxonomy" id="765915"/>
    <lineage>
        <taxon>Eukaryota</taxon>
        <taxon>Fungi</taxon>
        <taxon>Fungi incertae sedis</taxon>
        <taxon>Blastocladiomycota</taxon>
        <taxon>Blastocladiomycetes</taxon>
        <taxon>Blastocladiales</taxon>
        <taxon>Catenariaceae</taxon>
        <taxon>Catenaria</taxon>
    </lineage>
</organism>
<dbReference type="Gene3D" id="2.160.20.20">
    <property type="match status" value="1"/>
</dbReference>
<reference evidence="4 5" key="1">
    <citation type="submission" date="2016-07" db="EMBL/GenBank/DDBJ databases">
        <title>Pervasive Adenine N6-methylation of Active Genes in Fungi.</title>
        <authorList>
            <consortium name="DOE Joint Genome Institute"/>
            <person name="Mondo S.J."/>
            <person name="Dannebaum R.O."/>
            <person name="Kuo R.C."/>
            <person name="Labutti K."/>
            <person name="Haridas S."/>
            <person name="Kuo A."/>
            <person name="Salamov A."/>
            <person name="Ahrendt S.R."/>
            <person name="Lipzen A."/>
            <person name="Sullivan W."/>
            <person name="Andreopoulos W.B."/>
            <person name="Clum A."/>
            <person name="Lindquist E."/>
            <person name="Daum C."/>
            <person name="Ramamoorthy G.K."/>
            <person name="Gryganskyi A."/>
            <person name="Culley D."/>
            <person name="Magnuson J.K."/>
            <person name="James T.Y."/>
            <person name="O'Malley M.A."/>
            <person name="Stajich J.E."/>
            <person name="Spatafora J.W."/>
            <person name="Visel A."/>
            <person name="Grigoriev I.V."/>
        </authorList>
    </citation>
    <scope>NUCLEOTIDE SEQUENCE [LARGE SCALE GENOMIC DNA]</scope>
    <source>
        <strain evidence="4 5">PL171</strain>
    </source>
</reference>
<keyword evidence="1" id="KW-0472">Membrane</keyword>
<evidence type="ECO:0000256" key="2">
    <source>
        <dbReference type="SAM" id="SignalP"/>
    </source>
</evidence>
<name>A0A1Y2HP33_9FUNG</name>
<feature type="transmembrane region" description="Helical" evidence="1">
    <location>
        <begin position="899"/>
        <end position="922"/>
    </location>
</feature>
<keyword evidence="1" id="KW-0812">Transmembrane</keyword>
<dbReference type="PANTHER" id="PTHR11319">
    <property type="entry name" value="G PROTEIN-COUPLED RECEPTOR-RELATED"/>
    <property type="match status" value="1"/>
</dbReference>
<dbReference type="STRING" id="765915.A0A1Y2HP33"/>
<dbReference type="InterPro" id="IPR012332">
    <property type="entry name" value="Autotransporter_pectin_lyase_C"/>
</dbReference>
<evidence type="ECO:0000313" key="5">
    <source>
        <dbReference type="Proteomes" id="UP000193411"/>
    </source>
</evidence>
<dbReference type="CDD" id="cd00185">
    <property type="entry name" value="TNFRSF"/>
    <property type="match status" value="1"/>
</dbReference>
<feature type="domain" description="Right handed beta helix" evidence="3">
    <location>
        <begin position="215"/>
        <end position="367"/>
    </location>
</feature>
<feature type="transmembrane region" description="Helical" evidence="1">
    <location>
        <begin position="1066"/>
        <end position="1083"/>
    </location>
</feature>
<evidence type="ECO:0000256" key="1">
    <source>
        <dbReference type="SAM" id="Phobius"/>
    </source>
</evidence>
<comment type="caution">
    <text evidence="4">The sequence shown here is derived from an EMBL/GenBank/DDBJ whole genome shotgun (WGS) entry which is preliminary data.</text>
</comment>
<dbReference type="EMBL" id="MCFL01000017">
    <property type="protein sequence ID" value="ORZ36356.1"/>
    <property type="molecule type" value="Genomic_DNA"/>
</dbReference>
<evidence type="ECO:0000313" key="4">
    <source>
        <dbReference type="EMBL" id="ORZ36356.1"/>
    </source>
</evidence>
<protein>
    <recommendedName>
        <fullName evidence="3">Right handed beta helix domain-containing protein</fullName>
    </recommendedName>
</protein>
<dbReference type="AlphaFoldDB" id="A0A1Y2HP33"/>
<dbReference type="PANTHER" id="PTHR11319:SF35">
    <property type="entry name" value="OUTER MEMBRANE PROTEIN PMPC-RELATED"/>
    <property type="match status" value="1"/>
</dbReference>
<keyword evidence="5" id="KW-1185">Reference proteome</keyword>
<feature type="chain" id="PRO_5012869883" description="Right handed beta helix domain-containing protein" evidence="2">
    <location>
        <begin position="18"/>
        <end position="1167"/>
    </location>
</feature>
<feature type="transmembrane region" description="Helical" evidence="1">
    <location>
        <begin position="989"/>
        <end position="1010"/>
    </location>
</feature>
<proteinExistence type="predicted"/>
<dbReference type="Proteomes" id="UP000193411">
    <property type="component" value="Unassembled WGS sequence"/>
</dbReference>
<keyword evidence="2" id="KW-0732">Signal</keyword>
<feature type="non-terminal residue" evidence="4">
    <location>
        <position position="1167"/>
    </location>
</feature>
<dbReference type="Pfam" id="PF13229">
    <property type="entry name" value="Beta_helix"/>
    <property type="match status" value="1"/>
</dbReference>
<accession>A0A1Y2HP33</accession>